<protein>
    <submittedName>
        <fullName evidence="1">Uncharacterized protein</fullName>
    </submittedName>
</protein>
<reference evidence="1" key="1">
    <citation type="submission" date="2020-05" db="EMBL/GenBank/DDBJ databases">
        <authorList>
            <person name="Chiriac C."/>
            <person name="Salcher M."/>
            <person name="Ghai R."/>
            <person name="Kavagutti S V."/>
        </authorList>
    </citation>
    <scope>NUCLEOTIDE SEQUENCE</scope>
</reference>
<proteinExistence type="predicted"/>
<evidence type="ECO:0000313" key="1">
    <source>
        <dbReference type="EMBL" id="CAB5218014.1"/>
    </source>
</evidence>
<dbReference type="EMBL" id="LR798250">
    <property type="protein sequence ID" value="CAB5218014.1"/>
    <property type="molecule type" value="Genomic_DNA"/>
</dbReference>
<organism evidence="1">
    <name type="scientific">uncultured Caudovirales phage</name>
    <dbReference type="NCBI Taxonomy" id="2100421"/>
    <lineage>
        <taxon>Viruses</taxon>
        <taxon>Duplodnaviria</taxon>
        <taxon>Heunggongvirae</taxon>
        <taxon>Uroviricota</taxon>
        <taxon>Caudoviricetes</taxon>
        <taxon>Peduoviridae</taxon>
        <taxon>Maltschvirus</taxon>
        <taxon>Maltschvirus maltsch</taxon>
    </lineage>
</organism>
<accession>A0A6J7WPF7</accession>
<gene>
    <name evidence="1" type="ORF">UFOVP206_44</name>
</gene>
<name>A0A6J7WPF7_9CAUD</name>
<sequence>MKKYKEINAKSIHEYIDELVDKYKLNEQAKEDLIKLSKKSYCLGSSDLFKIMQKSY</sequence>